<dbReference type="RefSeq" id="WP_076616072.1">
    <property type="nucleotide sequence ID" value="NZ_CP019323.1"/>
</dbReference>
<dbReference type="EMBL" id="CP019323">
    <property type="protein sequence ID" value="APX72572.1"/>
    <property type="molecule type" value="Genomic_DNA"/>
</dbReference>
<dbReference type="InterPro" id="IPR007422">
    <property type="entry name" value="Peptidase_Prp"/>
</dbReference>
<dbReference type="Pfam" id="PF04327">
    <property type="entry name" value="Peptidase_Prp"/>
    <property type="match status" value="1"/>
</dbReference>
<dbReference type="GO" id="GO:0042254">
    <property type="term" value="P:ribosome biogenesis"/>
    <property type="evidence" value="ECO:0007669"/>
    <property type="project" value="UniProtKB-KW"/>
</dbReference>
<gene>
    <name evidence="7" type="ORF">BTM29_08420</name>
</gene>
<accession>A0A1P8Q3Y2</accession>
<evidence type="ECO:0000256" key="1">
    <source>
        <dbReference type="ARBA" id="ARBA00022517"/>
    </source>
</evidence>
<dbReference type="GO" id="GO:0008234">
    <property type="term" value="F:cysteine-type peptidase activity"/>
    <property type="evidence" value="ECO:0007669"/>
    <property type="project" value="UniProtKB-KW"/>
</dbReference>
<keyword evidence="4" id="KW-0788">Thiol protease</keyword>
<evidence type="ECO:0000256" key="5">
    <source>
        <dbReference type="ARBA" id="ARBA00044503"/>
    </source>
</evidence>
<keyword evidence="8" id="KW-1185">Reference proteome</keyword>
<dbReference type="Gene3D" id="3.30.70.1490">
    <property type="entry name" value="Cysteine protease Prp"/>
    <property type="match status" value="1"/>
</dbReference>
<evidence type="ECO:0000313" key="8">
    <source>
        <dbReference type="Proteomes" id="UP000187499"/>
    </source>
</evidence>
<organism evidence="7 8">
    <name type="scientific">Companilactobacillus allii</name>
    <dbReference type="NCBI Taxonomy" id="1847728"/>
    <lineage>
        <taxon>Bacteria</taxon>
        <taxon>Bacillati</taxon>
        <taxon>Bacillota</taxon>
        <taxon>Bacilli</taxon>
        <taxon>Lactobacillales</taxon>
        <taxon>Lactobacillaceae</taxon>
        <taxon>Companilactobacillus</taxon>
    </lineage>
</organism>
<sequence>MIKASFHQNEKQQIDSFLIKGHADSGPYGQDLVCAAVSAVTIGTINNLEKLTKASPQVVLDEVNGGHLGCRFDKEVSHDTALLLDNLFYILKDIQGSYPKNIIVQTKNNIIDLA</sequence>
<evidence type="ECO:0000256" key="3">
    <source>
        <dbReference type="ARBA" id="ARBA00022801"/>
    </source>
</evidence>
<dbReference type="KEGG" id="lalw:BTM29_08420"/>
<protein>
    <recommendedName>
        <fullName evidence="6">Ribosomal processing cysteine protease Prp</fullName>
    </recommendedName>
</protein>
<proteinExistence type="inferred from homology"/>
<dbReference type="PANTHER" id="PTHR39178:SF1">
    <property type="entry name" value="RIBOSOMAL-PROCESSING CYSTEINE PROTEASE PRP"/>
    <property type="match status" value="1"/>
</dbReference>
<dbReference type="InterPro" id="IPR036764">
    <property type="entry name" value="Peptidase_Prp_sf"/>
</dbReference>
<keyword evidence="1" id="KW-0690">Ribosome biogenesis</keyword>
<name>A0A1P8Q3Y2_9LACO</name>
<dbReference type="OrthoDB" id="48998at2"/>
<dbReference type="Proteomes" id="UP000187499">
    <property type="component" value="Chromosome"/>
</dbReference>
<dbReference type="AlphaFoldDB" id="A0A1P8Q3Y2"/>
<dbReference type="GO" id="GO:0006508">
    <property type="term" value="P:proteolysis"/>
    <property type="evidence" value="ECO:0007669"/>
    <property type="project" value="UniProtKB-KW"/>
</dbReference>
<dbReference type="STRING" id="1847728.BTM29_08420"/>
<evidence type="ECO:0000256" key="6">
    <source>
        <dbReference type="ARBA" id="ARBA00044538"/>
    </source>
</evidence>
<reference evidence="8" key="1">
    <citation type="submission" date="2016-12" db="EMBL/GenBank/DDBJ databases">
        <authorList>
            <person name="Jung M.Y."/>
            <person name="Lee S.H."/>
        </authorList>
    </citation>
    <scope>NUCLEOTIDE SEQUENCE [LARGE SCALE GENOMIC DNA]</scope>
    <source>
        <strain evidence="8">WiKim39</strain>
    </source>
</reference>
<dbReference type="SUPFAM" id="SSF118010">
    <property type="entry name" value="TM1457-like"/>
    <property type="match status" value="1"/>
</dbReference>
<evidence type="ECO:0000313" key="7">
    <source>
        <dbReference type="EMBL" id="APX72572.1"/>
    </source>
</evidence>
<evidence type="ECO:0000256" key="4">
    <source>
        <dbReference type="ARBA" id="ARBA00022807"/>
    </source>
</evidence>
<evidence type="ECO:0000256" key="2">
    <source>
        <dbReference type="ARBA" id="ARBA00022670"/>
    </source>
</evidence>
<dbReference type="CDD" id="cd16332">
    <property type="entry name" value="Prp-like"/>
    <property type="match status" value="1"/>
</dbReference>
<comment type="similarity">
    <text evidence="5">Belongs to the Prp family.</text>
</comment>
<keyword evidence="2" id="KW-0645">Protease</keyword>
<keyword evidence="3" id="KW-0378">Hydrolase</keyword>
<dbReference type="PANTHER" id="PTHR39178">
    <property type="entry name" value="HYPOTHETICAL RIBOSOME-ASSOCIATED PROTEIN"/>
    <property type="match status" value="1"/>
</dbReference>